<proteinExistence type="predicted"/>
<accession>K3YE60</accession>
<dbReference type="EMBL" id="AGNK02004535">
    <property type="status" value="NOT_ANNOTATED_CDS"/>
    <property type="molecule type" value="Genomic_DNA"/>
</dbReference>
<name>K3YE60_SETIT</name>
<sequence length="121" mass="13114">MDLQEHHELIFGEEFCFPATTTYYPPLYGPTGDGSSVRTQEYRAETVEHTYHQPVPTPHYPALPSAVDRTPATTAQSLAYTNGLFVPGGLKQTVAVASESGTTALASSMEATILWWVHGAS</sequence>
<dbReference type="STRING" id="4555.K3YE60"/>
<reference evidence="1" key="2">
    <citation type="submission" date="2018-08" db="UniProtKB">
        <authorList>
            <consortium name="EnsemblPlants"/>
        </authorList>
    </citation>
    <scope>IDENTIFICATION</scope>
    <source>
        <strain evidence="1">Yugu1</strain>
    </source>
</reference>
<dbReference type="InParanoid" id="K3YE60"/>
<dbReference type="eggNOG" id="ENOG502R4DH">
    <property type="taxonomic scope" value="Eukaryota"/>
</dbReference>
<dbReference type="Proteomes" id="UP000004995">
    <property type="component" value="Unassembled WGS sequence"/>
</dbReference>
<protein>
    <submittedName>
        <fullName evidence="1">Uncharacterized protein</fullName>
    </submittedName>
</protein>
<dbReference type="EnsemblPlants" id="KQK99298">
    <property type="protein sequence ID" value="KQK99298"/>
    <property type="gene ID" value="SETIT_012521mg"/>
</dbReference>
<evidence type="ECO:0000313" key="2">
    <source>
        <dbReference type="Proteomes" id="UP000004995"/>
    </source>
</evidence>
<organism evidence="1 2">
    <name type="scientific">Setaria italica</name>
    <name type="common">Foxtail millet</name>
    <name type="synonym">Panicum italicum</name>
    <dbReference type="NCBI Taxonomy" id="4555"/>
    <lineage>
        <taxon>Eukaryota</taxon>
        <taxon>Viridiplantae</taxon>
        <taxon>Streptophyta</taxon>
        <taxon>Embryophyta</taxon>
        <taxon>Tracheophyta</taxon>
        <taxon>Spermatophyta</taxon>
        <taxon>Magnoliopsida</taxon>
        <taxon>Liliopsida</taxon>
        <taxon>Poales</taxon>
        <taxon>Poaceae</taxon>
        <taxon>PACMAD clade</taxon>
        <taxon>Panicoideae</taxon>
        <taxon>Panicodae</taxon>
        <taxon>Paniceae</taxon>
        <taxon>Cenchrinae</taxon>
        <taxon>Setaria</taxon>
    </lineage>
</organism>
<reference evidence="2" key="1">
    <citation type="journal article" date="2012" name="Nat. Biotechnol.">
        <title>Reference genome sequence of the model plant Setaria.</title>
        <authorList>
            <person name="Bennetzen J.L."/>
            <person name="Schmutz J."/>
            <person name="Wang H."/>
            <person name="Percifield R."/>
            <person name="Hawkins J."/>
            <person name="Pontaroli A.C."/>
            <person name="Estep M."/>
            <person name="Feng L."/>
            <person name="Vaughn J.N."/>
            <person name="Grimwood J."/>
            <person name="Jenkins J."/>
            <person name="Barry K."/>
            <person name="Lindquist E."/>
            <person name="Hellsten U."/>
            <person name="Deshpande S."/>
            <person name="Wang X."/>
            <person name="Wu X."/>
            <person name="Mitros T."/>
            <person name="Triplett J."/>
            <person name="Yang X."/>
            <person name="Ye C.Y."/>
            <person name="Mauro-Herrera M."/>
            <person name="Wang L."/>
            <person name="Li P."/>
            <person name="Sharma M."/>
            <person name="Sharma R."/>
            <person name="Ronald P.C."/>
            <person name="Panaud O."/>
            <person name="Kellogg E.A."/>
            <person name="Brutnell T.P."/>
            <person name="Doust A.N."/>
            <person name="Tuskan G.A."/>
            <person name="Rokhsar D."/>
            <person name="Devos K.M."/>
        </authorList>
    </citation>
    <scope>NUCLEOTIDE SEQUENCE [LARGE SCALE GENOMIC DNA]</scope>
    <source>
        <strain evidence="2">cv. Yugu1</strain>
    </source>
</reference>
<evidence type="ECO:0000313" key="1">
    <source>
        <dbReference type="EnsemblPlants" id="KQK99298"/>
    </source>
</evidence>
<keyword evidence="2" id="KW-1185">Reference proteome</keyword>
<dbReference type="AlphaFoldDB" id="K3YE60"/>
<dbReference type="Gramene" id="KQK99298">
    <property type="protein sequence ID" value="KQK99298"/>
    <property type="gene ID" value="SETIT_012521mg"/>
</dbReference>
<dbReference type="HOGENOM" id="CLU_2042117_0_0_1"/>